<dbReference type="InterPro" id="IPR044861">
    <property type="entry name" value="IPNS-like_FE2OG_OXY"/>
</dbReference>
<evidence type="ECO:0000256" key="3">
    <source>
        <dbReference type="ARBA" id="ARBA00022896"/>
    </source>
</evidence>
<evidence type="ECO:0000256" key="4">
    <source>
        <dbReference type="ARBA" id="ARBA00023002"/>
    </source>
</evidence>
<keyword evidence="3" id="KW-0847">Vitamin C</keyword>
<dbReference type="GO" id="GO:0051213">
    <property type="term" value="F:dioxygenase activity"/>
    <property type="evidence" value="ECO:0007669"/>
    <property type="project" value="UniProtKB-ARBA"/>
</dbReference>
<dbReference type="Pfam" id="PF14226">
    <property type="entry name" value="DIOX_N"/>
    <property type="match status" value="1"/>
</dbReference>
<dbReference type="SUPFAM" id="SSF51197">
    <property type="entry name" value="Clavaminate synthase-like"/>
    <property type="match status" value="1"/>
</dbReference>
<dbReference type="InterPro" id="IPR027443">
    <property type="entry name" value="IPNS-like_sf"/>
</dbReference>
<keyword evidence="2 6" id="KW-0479">Metal-binding</keyword>
<dbReference type="Gene3D" id="2.60.120.330">
    <property type="entry name" value="B-lactam Antibiotic, Isopenicillin N Synthase, Chain"/>
    <property type="match status" value="1"/>
</dbReference>
<keyword evidence="9" id="KW-1185">Reference proteome</keyword>
<dbReference type="GO" id="GO:0016705">
    <property type="term" value="F:oxidoreductase activity, acting on paired donors, with incorporation or reduction of molecular oxygen"/>
    <property type="evidence" value="ECO:0007669"/>
    <property type="project" value="UniProtKB-ARBA"/>
</dbReference>
<dbReference type="PANTHER" id="PTHR10209:SF884">
    <property type="entry name" value="1-AMINOCYCLOPROPANE-1-CARBOXYLATE OXIDASE HOMOLOG 1-LIKE"/>
    <property type="match status" value="1"/>
</dbReference>
<protein>
    <recommendedName>
        <fullName evidence="7">Fe2OG dioxygenase domain-containing protein</fullName>
    </recommendedName>
</protein>
<dbReference type="InterPro" id="IPR026992">
    <property type="entry name" value="DIOX_N"/>
</dbReference>
<comment type="similarity">
    <text evidence="1 6">Belongs to the iron/ascorbate-dependent oxidoreductase family.</text>
</comment>
<evidence type="ECO:0000256" key="2">
    <source>
        <dbReference type="ARBA" id="ARBA00022723"/>
    </source>
</evidence>
<keyword evidence="4 6" id="KW-0560">Oxidoreductase</keyword>
<accession>A0AA36E0I7</accession>
<feature type="domain" description="Fe2OG dioxygenase" evidence="7">
    <location>
        <begin position="204"/>
        <end position="306"/>
    </location>
</feature>
<evidence type="ECO:0000259" key="7">
    <source>
        <dbReference type="PROSITE" id="PS51471"/>
    </source>
</evidence>
<evidence type="ECO:0000313" key="9">
    <source>
        <dbReference type="Proteomes" id="UP001177003"/>
    </source>
</evidence>
<dbReference type="AlphaFoldDB" id="A0AA36E0I7"/>
<dbReference type="GO" id="GO:0046872">
    <property type="term" value="F:metal ion binding"/>
    <property type="evidence" value="ECO:0007669"/>
    <property type="project" value="UniProtKB-KW"/>
</dbReference>
<dbReference type="PROSITE" id="PS51471">
    <property type="entry name" value="FE2OG_OXY"/>
    <property type="match status" value="1"/>
</dbReference>
<organism evidence="8 9">
    <name type="scientific">Lactuca saligna</name>
    <name type="common">Willowleaf lettuce</name>
    <dbReference type="NCBI Taxonomy" id="75948"/>
    <lineage>
        <taxon>Eukaryota</taxon>
        <taxon>Viridiplantae</taxon>
        <taxon>Streptophyta</taxon>
        <taxon>Embryophyta</taxon>
        <taxon>Tracheophyta</taxon>
        <taxon>Spermatophyta</taxon>
        <taxon>Magnoliopsida</taxon>
        <taxon>eudicotyledons</taxon>
        <taxon>Gunneridae</taxon>
        <taxon>Pentapetalae</taxon>
        <taxon>asterids</taxon>
        <taxon>campanulids</taxon>
        <taxon>Asterales</taxon>
        <taxon>Asteraceae</taxon>
        <taxon>Cichorioideae</taxon>
        <taxon>Cichorieae</taxon>
        <taxon>Lactucinae</taxon>
        <taxon>Lactuca</taxon>
    </lineage>
</organism>
<evidence type="ECO:0000256" key="1">
    <source>
        <dbReference type="ARBA" id="ARBA00008056"/>
    </source>
</evidence>
<dbReference type="Pfam" id="PF03171">
    <property type="entry name" value="2OG-FeII_Oxy"/>
    <property type="match status" value="1"/>
</dbReference>
<dbReference type="InterPro" id="IPR005123">
    <property type="entry name" value="Oxoglu/Fe-dep_dioxygenase_dom"/>
</dbReference>
<evidence type="ECO:0000256" key="5">
    <source>
        <dbReference type="ARBA" id="ARBA00023004"/>
    </source>
</evidence>
<dbReference type="GO" id="GO:0031418">
    <property type="term" value="F:L-ascorbic acid binding"/>
    <property type="evidence" value="ECO:0007669"/>
    <property type="project" value="UniProtKB-KW"/>
</dbReference>
<evidence type="ECO:0000313" key="8">
    <source>
        <dbReference type="EMBL" id="CAI9277720.1"/>
    </source>
</evidence>
<proteinExistence type="inferred from homology"/>
<dbReference type="PANTHER" id="PTHR10209">
    <property type="entry name" value="OXIDOREDUCTASE, 2OG-FE II OXYGENASE FAMILY PROTEIN"/>
    <property type="match status" value="1"/>
</dbReference>
<sequence>MGILSYDRKAELTAFDETKTGVKGLVDAGITEVPRIFLLPSPENLNSDEELSLPTIDLEGIHEDPIRRKQAMEEVKDALGSWGFFQMVNHGIPVDVLEEMKQGVLGFFEQDSEVRKQWYTRDRSANRVVYNSNFDLYSAPVTNWRDSFVCSMYPNPPQPEELPSPCRDILLEYSSQVMKLGCSLLELMSEALGLQPNHLRDMGCATQLQVTCHYYPPCPQPELTMGITPHTDAGFITILQQDQIGGLKVLYKDQWTHVHPIQGALVVNAGDLLQLITNDKFVSAQHKVVANKVSPRISVASFFLTDLMTQNPKVLEPIKELLSEDNRAKYRSTTGKEFVDYFYKKGLDATPALTYFKI</sequence>
<dbReference type="Proteomes" id="UP001177003">
    <property type="component" value="Chromosome 3"/>
</dbReference>
<name>A0AA36E0I7_LACSI</name>
<dbReference type="FunFam" id="2.60.120.330:FF:000005">
    <property type="entry name" value="1-aminocyclopropane-1-carboxylate oxidase homolog 1"/>
    <property type="match status" value="1"/>
</dbReference>
<keyword evidence="5 6" id="KW-0408">Iron</keyword>
<gene>
    <name evidence="8" type="ORF">LSALG_LOCUS17630</name>
</gene>
<reference evidence="8" key="1">
    <citation type="submission" date="2023-04" db="EMBL/GenBank/DDBJ databases">
        <authorList>
            <person name="Vijverberg K."/>
            <person name="Xiong W."/>
            <person name="Schranz E."/>
        </authorList>
    </citation>
    <scope>NUCLEOTIDE SEQUENCE</scope>
</reference>
<evidence type="ECO:0000256" key="6">
    <source>
        <dbReference type="RuleBase" id="RU003682"/>
    </source>
</evidence>
<dbReference type="EMBL" id="OX465079">
    <property type="protein sequence ID" value="CAI9277720.1"/>
    <property type="molecule type" value="Genomic_DNA"/>
</dbReference>